<protein>
    <recommendedName>
        <fullName evidence="15">Sodium channel protein Nach</fullName>
    </recommendedName>
</protein>
<evidence type="ECO:0000256" key="3">
    <source>
        <dbReference type="ARBA" id="ARBA00022448"/>
    </source>
</evidence>
<keyword evidence="14" id="KW-1185">Reference proteome</keyword>
<proteinExistence type="inferred from homology"/>
<gene>
    <name evidence="13" type="ORF">CEUTPL_LOCUS10292</name>
</gene>
<dbReference type="EMBL" id="OU892282">
    <property type="protein sequence ID" value="CAG9769818.1"/>
    <property type="molecule type" value="Genomic_DNA"/>
</dbReference>
<keyword evidence="3 12" id="KW-0813">Transport</keyword>
<name>A0A9N9MR35_9CUCU</name>
<keyword evidence="10 12" id="KW-0739">Sodium transport</keyword>
<evidence type="ECO:0000313" key="14">
    <source>
        <dbReference type="Proteomes" id="UP001152799"/>
    </source>
</evidence>
<evidence type="ECO:0000256" key="8">
    <source>
        <dbReference type="ARBA" id="ARBA00023065"/>
    </source>
</evidence>
<evidence type="ECO:0000256" key="11">
    <source>
        <dbReference type="ARBA" id="ARBA00023303"/>
    </source>
</evidence>
<evidence type="ECO:0000256" key="1">
    <source>
        <dbReference type="ARBA" id="ARBA00004141"/>
    </source>
</evidence>
<accession>A0A9N9MR35</accession>
<comment type="similarity">
    <text evidence="2 12">Belongs to the amiloride-sensitive sodium channel (TC 1.A.6) family.</text>
</comment>
<keyword evidence="11 12" id="KW-0407">Ion channel</keyword>
<evidence type="ECO:0000256" key="7">
    <source>
        <dbReference type="ARBA" id="ARBA00023053"/>
    </source>
</evidence>
<organism evidence="13 14">
    <name type="scientific">Ceutorhynchus assimilis</name>
    <name type="common">cabbage seed weevil</name>
    <dbReference type="NCBI Taxonomy" id="467358"/>
    <lineage>
        <taxon>Eukaryota</taxon>
        <taxon>Metazoa</taxon>
        <taxon>Ecdysozoa</taxon>
        <taxon>Arthropoda</taxon>
        <taxon>Hexapoda</taxon>
        <taxon>Insecta</taxon>
        <taxon>Pterygota</taxon>
        <taxon>Neoptera</taxon>
        <taxon>Endopterygota</taxon>
        <taxon>Coleoptera</taxon>
        <taxon>Polyphaga</taxon>
        <taxon>Cucujiformia</taxon>
        <taxon>Curculionidae</taxon>
        <taxon>Ceutorhynchinae</taxon>
        <taxon>Ceutorhynchus</taxon>
    </lineage>
</organism>
<dbReference type="GO" id="GO:0005886">
    <property type="term" value="C:plasma membrane"/>
    <property type="evidence" value="ECO:0007669"/>
    <property type="project" value="TreeGrafter"/>
</dbReference>
<evidence type="ECO:0008006" key="15">
    <source>
        <dbReference type="Google" id="ProtNLM"/>
    </source>
</evidence>
<dbReference type="Gene3D" id="1.10.287.820">
    <property type="entry name" value="Acid-sensing ion channel domain"/>
    <property type="match status" value="1"/>
</dbReference>
<evidence type="ECO:0000256" key="2">
    <source>
        <dbReference type="ARBA" id="ARBA00007193"/>
    </source>
</evidence>
<dbReference type="OrthoDB" id="6628406at2759"/>
<evidence type="ECO:0000256" key="4">
    <source>
        <dbReference type="ARBA" id="ARBA00022461"/>
    </source>
</evidence>
<keyword evidence="7" id="KW-0915">Sodium</keyword>
<evidence type="ECO:0000313" key="13">
    <source>
        <dbReference type="EMBL" id="CAG9769818.1"/>
    </source>
</evidence>
<dbReference type="Gene3D" id="1.10.287.770">
    <property type="entry name" value="YojJ-like"/>
    <property type="match status" value="1"/>
</dbReference>
<evidence type="ECO:0000256" key="10">
    <source>
        <dbReference type="ARBA" id="ARBA00023201"/>
    </source>
</evidence>
<evidence type="ECO:0000256" key="5">
    <source>
        <dbReference type="ARBA" id="ARBA00022692"/>
    </source>
</evidence>
<keyword evidence="4 12" id="KW-0894">Sodium channel</keyword>
<keyword evidence="9" id="KW-0472">Membrane</keyword>
<dbReference type="AlphaFoldDB" id="A0A9N9MR35"/>
<evidence type="ECO:0000256" key="9">
    <source>
        <dbReference type="ARBA" id="ARBA00023136"/>
    </source>
</evidence>
<evidence type="ECO:0000256" key="12">
    <source>
        <dbReference type="RuleBase" id="RU000679"/>
    </source>
</evidence>
<keyword evidence="5 12" id="KW-0812">Transmembrane</keyword>
<evidence type="ECO:0000256" key="6">
    <source>
        <dbReference type="ARBA" id="ARBA00022989"/>
    </source>
</evidence>
<sequence length="357" mass="41748">MNNTALNELIETKGSKNKTQLRAFLITLFNSNYTNFENVIDSDELTSDEYMPTIIKLQNKIKPDITFSSQSLSSAEWLHETITEMGLCYSFNSQLALYNSPQNIFRYWINATRNLLPERKIFELHPLDGETFVNIVNIPLDHHVFIHGPYEVADIRSKSLFIGRFSYVQLFLKPLSIITSENAKQLMVTQRKCRFYYENNLEHFPVYTYVLCRMECRIRLTMKLCGCIPHFYKRLPGEKTCNGKGLRCLAQFKEQLISLEGLESDCKCPVNCEEVNYVAEDVDEHEFLWESNLQYGIRHFPEMRLRRDVIFGFSDLLVYIGGVMGLFLGSSVLTVIELLYYFTLRLFWIVVRNKKMS</sequence>
<reference evidence="13" key="1">
    <citation type="submission" date="2022-01" db="EMBL/GenBank/DDBJ databases">
        <authorList>
            <person name="King R."/>
        </authorList>
    </citation>
    <scope>NUCLEOTIDE SEQUENCE</scope>
</reference>
<keyword evidence="6" id="KW-1133">Transmembrane helix</keyword>
<dbReference type="Pfam" id="PF00858">
    <property type="entry name" value="ASC"/>
    <property type="match status" value="1"/>
</dbReference>
<keyword evidence="8 12" id="KW-0406">Ion transport</keyword>
<dbReference type="PANTHER" id="PTHR11690:SF240">
    <property type="entry name" value="PICKPOCKET 25-RELATED"/>
    <property type="match status" value="1"/>
</dbReference>
<dbReference type="PANTHER" id="PTHR11690">
    <property type="entry name" value="AMILORIDE-SENSITIVE SODIUM CHANNEL-RELATED"/>
    <property type="match status" value="1"/>
</dbReference>
<dbReference type="GO" id="GO:0015280">
    <property type="term" value="F:ligand-gated sodium channel activity"/>
    <property type="evidence" value="ECO:0007669"/>
    <property type="project" value="TreeGrafter"/>
</dbReference>
<dbReference type="InterPro" id="IPR001873">
    <property type="entry name" value="ENaC"/>
</dbReference>
<comment type="subcellular location">
    <subcellularLocation>
        <location evidence="1">Membrane</location>
        <topology evidence="1">Multi-pass membrane protein</topology>
    </subcellularLocation>
</comment>
<dbReference type="Proteomes" id="UP001152799">
    <property type="component" value="Chromosome 6"/>
</dbReference>